<evidence type="ECO:0000313" key="5">
    <source>
        <dbReference type="EMBL" id="OAR02296.1"/>
    </source>
</evidence>
<dbReference type="InterPro" id="IPR029047">
    <property type="entry name" value="HSP70_peptide-bd_sf"/>
</dbReference>
<keyword evidence="6" id="KW-1185">Reference proteome</keyword>
<protein>
    <submittedName>
        <fullName evidence="5">Uncharacterized protein</fullName>
    </submittedName>
</protein>
<evidence type="ECO:0000256" key="4">
    <source>
        <dbReference type="RuleBase" id="RU003322"/>
    </source>
</evidence>
<dbReference type="PANTHER" id="PTHR19375">
    <property type="entry name" value="HEAT SHOCK PROTEIN 70KDA"/>
    <property type="match status" value="1"/>
</dbReference>
<sequence length="587" mass="64197">MFRLRRRLAVGLLACVAVLFTARFLIRAPDERYGTVIAIDLGTANSRVAVMKNGKMEILANDQGSLATSSYVAFTKEGRVGDSAKNQAAANPINTVFGVKRLIGRKFDQADVQADIERFPFTVVSKDNNPIIQVETHKGKQQFTPEEILAMLLTGMKEIAEGHIGSKVTHAVITVTANFNDGQRRATKKAGTIAGLKILRMIDEPIAAGMAYNLNMDAMDNERYIVVYDLGNTFDLSLLSIDGGFVEILSTISDPHLGGEEFDQRIVNYFVDLYNSENNVDISKDLHTIGKLKREVERAKNILSSQTSTHIEIGSFFEGKDFSATLTRAQLEELSMNLFQQTITYIDQVLQEAGMKKSRVDDVVLIGGASRIPRVQSLVEEYFDGKKVKDLTRDGALVIGAGEHAGIMSDGHGTVHPVLVNSSPLTLGIETAGGVMATLVPRHSSMPTRKSRIFSTTADNQGAVVIKVFEGERSMTKGNTLLGEFELAGILLASRGVPEIEVSFELIRGNTLRVFAVEKGTGKQESITIRKGRLSEEEVDSRVVDAAKFADEDKSSRERIDCNNLRGFSLSLKSLDGTGDSNCHDEL</sequence>
<evidence type="ECO:0000256" key="3">
    <source>
        <dbReference type="ARBA" id="ARBA00022840"/>
    </source>
</evidence>
<evidence type="ECO:0000313" key="6">
    <source>
        <dbReference type="Proteomes" id="UP000243081"/>
    </source>
</evidence>
<gene>
    <name evidence="5" type="ORF">LLEC1_05852</name>
</gene>
<dbReference type="GO" id="GO:0005524">
    <property type="term" value="F:ATP binding"/>
    <property type="evidence" value="ECO:0007669"/>
    <property type="project" value="UniProtKB-KW"/>
</dbReference>
<dbReference type="Gene3D" id="3.30.420.40">
    <property type="match status" value="2"/>
</dbReference>
<dbReference type="Proteomes" id="UP000243081">
    <property type="component" value="Unassembled WGS sequence"/>
</dbReference>
<dbReference type="InterPro" id="IPR013126">
    <property type="entry name" value="Hsp_70_fam"/>
</dbReference>
<evidence type="ECO:0000256" key="1">
    <source>
        <dbReference type="ARBA" id="ARBA00007381"/>
    </source>
</evidence>
<dbReference type="InterPro" id="IPR043129">
    <property type="entry name" value="ATPase_NBD"/>
</dbReference>
<dbReference type="Pfam" id="PF00012">
    <property type="entry name" value="HSP70"/>
    <property type="match status" value="1"/>
</dbReference>
<keyword evidence="2 4" id="KW-0547">Nucleotide-binding</keyword>
<name>A0A179II11_CORDF</name>
<dbReference type="PRINTS" id="PR00301">
    <property type="entry name" value="HEATSHOCK70"/>
</dbReference>
<dbReference type="Gene3D" id="2.60.34.10">
    <property type="entry name" value="Substrate Binding Domain Of DNAk, Chain A, domain 1"/>
    <property type="match status" value="1"/>
</dbReference>
<dbReference type="GO" id="GO:0140662">
    <property type="term" value="F:ATP-dependent protein folding chaperone"/>
    <property type="evidence" value="ECO:0007669"/>
    <property type="project" value="InterPro"/>
</dbReference>
<dbReference type="Gene3D" id="3.90.640.10">
    <property type="entry name" value="Actin, Chain A, domain 4"/>
    <property type="match status" value="1"/>
</dbReference>
<dbReference type="FunFam" id="3.90.640.10:FF:000002">
    <property type="entry name" value="Heat shock 70 kDa"/>
    <property type="match status" value="1"/>
</dbReference>
<accession>A0A179II11</accession>
<dbReference type="FunFam" id="2.60.34.10:FF:000012">
    <property type="entry name" value="Heat shock 70 kDa protein"/>
    <property type="match status" value="1"/>
</dbReference>
<proteinExistence type="inferred from homology"/>
<comment type="similarity">
    <text evidence="1 4">Belongs to the heat shock protein 70 family.</text>
</comment>
<organism evidence="5 6">
    <name type="scientific">Cordyceps confragosa</name>
    <name type="common">Lecanicillium lecanii</name>
    <dbReference type="NCBI Taxonomy" id="2714763"/>
    <lineage>
        <taxon>Eukaryota</taxon>
        <taxon>Fungi</taxon>
        <taxon>Dikarya</taxon>
        <taxon>Ascomycota</taxon>
        <taxon>Pezizomycotina</taxon>
        <taxon>Sordariomycetes</taxon>
        <taxon>Hypocreomycetidae</taxon>
        <taxon>Hypocreales</taxon>
        <taxon>Cordycipitaceae</taxon>
        <taxon>Akanthomyces</taxon>
    </lineage>
</organism>
<dbReference type="PROSITE" id="PS01036">
    <property type="entry name" value="HSP70_3"/>
    <property type="match status" value="1"/>
</dbReference>
<reference evidence="5 6" key="1">
    <citation type="submission" date="2016-03" db="EMBL/GenBank/DDBJ databases">
        <title>Fine-scale spatial genetic structure of a fungal parasite of coffee scale insects.</title>
        <authorList>
            <person name="Jackson D."/>
            <person name="Zemenick K.A."/>
            <person name="Malloure B."/>
            <person name="Quandt C.A."/>
            <person name="James T.Y."/>
        </authorList>
    </citation>
    <scope>NUCLEOTIDE SEQUENCE [LARGE SCALE GENOMIC DNA]</scope>
    <source>
        <strain evidence="5 6">UM487</strain>
    </source>
</reference>
<keyword evidence="3 4" id="KW-0067">ATP-binding</keyword>
<dbReference type="AlphaFoldDB" id="A0A179II11"/>
<comment type="caution">
    <text evidence="5">The sequence shown here is derived from an EMBL/GenBank/DDBJ whole genome shotgun (WGS) entry which is preliminary data.</text>
</comment>
<dbReference type="EMBL" id="LUKN01000746">
    <property type="protein sequence ID" value="OAR02296.1"/>
    <property type="molecule type" value="Genomic_DNA"/>
</dbReference>
<dbReference type="SUPFAM" id="SSF53067">
    <property type="entry name" value="Actin-like ATPase domain"/>
    <property type="match status" value="2"/>
</dbReference>
<dbReference type="OrthoDB" id="4864741at2759"/>
<evidence type="ECO:0000256" key="2">
    <source>
        <dbReference type="ARBA" id="ARBA00022741"/>
    </source>
</evidence>
<dbReference type="InterPro" id="IPR018181">
    <property type="entry name" value="Heat_shock_70_CS"/>
</dbReference>
<dbReference type="SUPFAM" id="SSF100920">
    <property type="entry name" value="Heat shock protein 70kD (HSP70), peptide-binding domain"/>
    <property type="match status" value="1"/>
</dbReference>